<proteinExistence type="predicted"/>
<gene>
    <name evidence="2" type="ORF">S7711_07724</name>
</gene>
<organism evidence="2 3">
    <name type="scientific">Stachybotrys chartarum (strain CBS 109288 / IBT 7711)</name>
    <name type="common">Toxic black mold</name>
    <name type="synonym">Stilbospora chartarum</name>
    <dbReference type="NCBI Taxonomy" id="1280523"/>
    <lineage>
        <taxon>Eukaryota</taxon>
        <taxon>Fungi</taxon>
        <taxon>Dikarya</taxon>
        <taxon>Ascomycota</taxon>
        <taxon>Pezizomycotina</taxon>
        <taxon>Sordariomycetes</taxon>
        <taxon>Hypocreomycetidae</taxon>
        <taxon>Hypocreales</taxon>
        <taxon>Stachybotryaceae</taxon>
        <taxon>Stachybotrys</taxon>
    </lineage>
</organism>
<feature type="region of interest" description="Disordered" evidence="1">
    <location>
        <begin position="547"/>
        <end position="682"/>
    </location>
</feature>
<feature type="region of interest" description="Disordered" evidence="1">
    <location>
        <begin position="774"/>
        <end position="831"/>
    </location>
</feature>
<dbReference type="EMBL" id="KL647778">
    <property type="protein sequence ID" value="KEY73678.1"/>
    <property type="molecule type" value="Genomic_DNA"/>
</dbReference>
<evidence type="ECO:0000313" key="2">
    <source>
        <dbReference type="EMBL" id="KEY73678.1"/>
    </source>
</evidence>
<reference evidence="2 3" key="1">
    <citation type="journal article" date="2014" name="BMC Genomics">
        <title>Comparative genome sequencing reveals chemotype-specific gene clusters in the toxigenic black mold Stachybotrys.</title>
        <authorList>
            <person name="Semeiks J."/>
            <person name="Borek D."/>
            <person name="Otwinowski Z."/>
            <person name="Grishin N.V."/>
        </authorList>
    </citation>
    <scope>NUCLEOTIDE SEQUENCE [LARGE SCALE GENOMIC DNA]</scope>
    <source>
        <strain evidence="3">CBS 109288 / IBT 7711</strain>
    </source>
</reference>
<feature type="compositionally biased region" description="Polar residues" evidence="1">
    <location>
        <begin position="628"/>
        <end position="643"/>
    </location>
</feature>
<feature type="compositionally biased region" description="Acidic residues" evidence="1">
    <location>
        <begin position="598"/>
        <end position="607"/>
    </location>
</feature>
<feature type="region of interest" description="Disordered" evidence="1">
    <location>
        <begin position="153"/>
        <end position="200"/>
    </location>
</feature>
<name>A0A084B7Z9_STACB</name>
<accession>A0A084B7Z9</accession>
<feature type="compositionally biased region" description="Gly residues" evidence="1">
    <location>
        <begin position="813"/>
        <end position="831"/>
    </location>
</feature>
<dbReference type="AlphaFoldDB" id="A0A084B7Z9"/>
<feature type="compositionally biased region" description="Acidic residues" evidence="1">
    <location>
        <begin position="569"/>
        <end position="587"/>
    </location>
</feature>
<dbReference type="HOGENOM" id="CLU_341054_0_0_1"/>
<evidence type="ECO:0000313" key="3">
    <source>
        <dbReference type="Proteomes" id="UP000028045"/>
    </source>
</evidence>
<keyword evidence="3" id="KW-1185">Reference proteome</keyword>
<protein>
    <submittedName>
        <fullName evidence="2">Uncharacterized protein</fullName>
    </submittedName>
</protein>
<evidence type="ECO:0000256" key="1">
    <source>
        <dbReference type="SAM" id="MobiDB-lite"/>
    </source>
</evidence>
<dbReference type="Proteomes" id="UP000028045">
    <property type="component" value="Unassembled WGS sequence"/>
</dbReference>
<feature type="non-terminal residue" evidence="2">
    <location>
        <position position="831"/>
    </location>
</feature>
<dbReference type="OrthoDB" id="4835412at2759"/>
<sequence length="831" mass="91446">MSQHNMDLDSEGYEKMFFEKSDMVISNFRDIRPPAKKLRGQLAALESRFTTEKEQLFLGHSHSQLLERHPNEAPEKISTRLAEQAINYNRTYELEKKVLQDHLDASLTVQQEAFKQQQAELFVQCCATMLSATDLPFSAHLRHLLCDALSHAASDEPPESDRPTESNATRPDAATGASPKAVDAKAAELQTPPESAATTLEAPLAVESALALTSTRPRAHVITDAYENRVVSDIAAEGAAKRKKTGFNRPSEPKRQRTTAFRPTRTIDFKDVYQEGRASKKYTIIQYPESQENASAEWYILECVDHGKSFGTPYPIRGARAHAKYSDHDRAKNLIRSTDAVMREFGVLVRNCDATLAKMNNEATVRAKKVASQAKRPNVFYNEQVAALTSSEDGAVAATEGSIYRTFYAPMKKWYAVFVLPLGSLGTIGLSGSIWDTRLLRLDGHSYRYNKVTREIWLADGFGHGEEKAHLRSVPVKYFDAADLADCNFGWVMVKDLHPILDIKDMPYQRSIRQYINIRMQMKKAEAKHPPVTQESMSHDGVDNSTVLQETKSPTEAAAAAEVRRGGQPDEDIDLVDIDEEPWEDSGDERISNYVPGDDSDGGESADDLYAAPTASHSRPRTGDRPPSTHTAQPAPGQTTSQIEDVAASKPPPKASRTSPRPTDIADEPNHAPPIVENTDTAYHNPAVAGDARATYRSYHNPAVAEDSKGTTYRSYEQELYRHHPYAYVGEMHNSLSPYAFEPHRAPPAPMAPTSIYQYNQYIAEQATKTLREQHPGPGVALSPLSSRNTNLPPPLIFESPVSGAAGEREEAGGGGGNFGVQGGTGGAGTG</sequence>